<evidence type="ECO:0000313" key="1">
    <source>
        <dbReference type="EMBL" id="MBN3577219.1"/>
    </source>
</evidence>
<gene>
    <name evidence="1" type="ORF">JYA62_05995</name>
</gene>
<dbReference type="EMBL" id="JAFHLB010000005">
    <property type="protein sequence ID" value="MBN3577219.1"/>
    <property type="molecule type" value="Genomic_DNA"/>
</dbReference>
<sequence>MTEPNIERINQHLTQANLATLTSTEFYDDIWDVLDAILEDSSCSEETNFERVRVLLKVGVATECDVLEHYNHEVEQMDLSYEGCPLVKILAPLERDGTLYLSGSERIYQLSQDFYLDYIKNIILLGGRVDHDEFLCRVFYAEHLSFETFNYLIDRFDFKPSSINTAAGYLVMRKYFKKYNKEEQGRAAFTKLIEKGIDINHPFEEDDGFYEYLSFLGLVFCYDPDLFEQYLLQKPSQHIIADLPWEFAIEEGFFGDRHLQMVQKLMELGYQLPLDEIIELLEEEELDDYAKALAHPCP</sequence>
<protein>
    <submittedName>
        <fullName evidence="1">Uncharacterized protein</fullName>
    </submittedName>
</protein>
<proteinExistence type="predicted"/>
<accession>A0ABS2ZZ43</accession>
<comment type="caution">
    <text evidence="1">The sequence shown here is derived from an EMBL/GenBank/DDBJ whole genome shotgun (WGS) entry which is preliminary data.</text>
</comment>
<dbReference type="Proteomes" id="UP000779070">
    <property type="component" value="Unassembled WGS sequence"/>
</dbReference>
<dbReference type="RefSeq" id="WP_206369320.1">
    <property type="nucleotide sequence ID" value="NZ_CAWPTM010000112.1"/>
</dbReference>
<evidence type="ECO:0000313" key="2">
    <source>
        <dbReference type="Proteomes" id="UP000779070"/>
    </source>
</evidence>
<reference evidence="1 2" key="1">
    <citation type="submission" date="2021-02" db="EMBL/GenBank/DDBJ databases">
        <title>Draft Genome Sequences of 5 Vibrio neptunius Strains Isolated From of Bivalve Hatcheries.</title>
        <authorList>
            <person name="Galvis F."/>
            <person name="Barja J.L."/>
            <person name="Lemos M.L."/>
            <person name="Balado M."/>
        </authorList>
    </citation>
    <scope>NUCLEOTIDE SEQUENCE [LARGE SCALE GENOMIC DNA]</scope>
    <source>
        <strain evidence="1 2">PP-145.98</strain>
    </source>
</reference>
<name>A0ABS2ZZ43_9VIBR</name>
<organism evidence="1 2">
    <name type="scientific">Vibrio neptunius</name>
    <dbReference type="NCBI Taxonomy" id="170651"/>
    <lineage>
        <taxon>Bacteria</taxon>
        <taxon>Pseudomonadati</taxon>
        <taxon>Pseudomonadota</taxon>
        <taxon>Gammaproteobacteria</taxon>
        <taxon>Vibrionales</taxon>
        <taxon>Vibrionaceae</taxon>
        <taxon>Vibrio</taxon>
    </lineage>
</organism>
<keyword evidence="2" id="KW-1185">Reference proteome</keyword>